<accession>A0A165X5S2</accession>
<protein>
    <submittedName>
        <fullName evidence="1">Uncharacterized protein</fullName>
    </submittedName>
</protein>
<organism evidence="1 2">
    <name type="scientific">Athelia psychrophila</name>
    <dbReference type="NCBI Taxonomy" id="1759441"/>
    <lineage>
        <taxon>Eukaryota</taxon>
        <taxon>Fungi</taxon>
        <taxon>Dikarya</taxon>
        <taxon>Basidiomycota</taxon>
        <taxon>Agaricomycotina</taxon>
        <taxon>Agaricomycetes</taxon>
        <taxon>Agaricomycetidae</taxon>
        <taxon>Atheliales</taxon>
        <taxon>Atheliaceae</taxon>
        <taxon>Athelia</taxon>
    </lineage>
</organism>
<dbReference type="EMBL" id="KV417727">
    <property type="protein sequence ID" value="KZP08235.1"/>
    <property type="molecule type" value="Genomic_DNA"/>
</dbReference>
<keyword evidence="2" id="KW-1185">Reference proteome</keyword>
<gene>
    <name evidence="1" type="ORF">FIBSPDRAFT_675836</name>
</gene>
<dbReference type="AlphaFoldDB" id="A0A165X5S2"/>
<feature type="non-terminal residue" evidence="1">
    <location>
        <position position="1"/>
    </location>
</feature>
<sequence length="65" mass="7551">WKGESYVPNKVHNVIRWTRHNPLWQDPDVPMSSWQILKGKDKDEPTVTTKSIYGFVPTKDTVAVK</sequence>
<evidence type="ECO:0000313" key="1">
    <source>
        <dbReference type="EMBL" id="KZP08235.1"/>
    </source>
</evidence>
<name>A0A165X5S2_9AGAM</name>
<dbReference type="Proteomes" id="UP000076532">
    <property type="component" value="Unassembled WGS sequence"/>
</dbReference>
<dbReference type="OrthoDB" id="3247165at2759"/>
<proteinExistence type="predicted"/>
<reference evidence="1 2" key="1">
    <citation type="journal article" date="2016" name="Mol. Biol. Evol.">
        <title>Comparative Genomics of Early-Diverging Mushroom-Forming Fungi Provides Insights into the Origins of Lignocellulose Decay Capabilities.</title>
        <authorList>
            <person name="Nagy L.G."/>
            <person name="Riley R."/>
            <person name="Tritt A."/>
            <person name="Adam C."/>
            <person name="Daum C."/>
            <person name="Floudas D."/>
            <person name="Sun H."/>
            <person name="Yadav J.S."/>
            <person name="Pangilinan J."/>
            <person name="Larsson K.H."/>
            <person name="Matsuura K."/>
            <person name="Barry K."/>
            <person name="Labutti K."/>
            <person name="Kuo R."/>
            <person name="Ohm R.A."/>
            <person name="Bhattacharya S.S."/>
            <person name="Shirouzu T."/>
            <person name="Yoshinaga Y."/>
            <person name="Martin F.M."/>
            <person name="Grigoriev I.V."/>
            <person name="Hibbett D.S."/>
        </authorList>
    </citation>
    <scope>NUCLEOTIDE SEQUENCE [LARGE SCALE GENOMIC DNA]</scope>
    <source>
        <strain evidence="1 2">CBS 109695</strain>
    </source>
</reference>
<feature type="non-terminal residue" evidence="1">
    <location>
        <position position="65"/>
    </location>
</feature>
<evidence type="ECO:0000313" key="2">
    <source>
        <dbReference type="Proteomes" id="UP000076532"/>
    </source>
</evidence>